<feature type="compositionally biased region" description="Polar residues" evidence="1">
    <location>
        <begin position="1"/>
        <end position="10"/>
    </location>
</feature>
<dbReference type="SUPFAM" id="SSF53474">
    <property type="entry name" value="alpha/beta-Hydrolases"/>
    <property type="match status" value="1"/>
</dbReference>
<feature type="region of interest" description="Disordered" evidence="1">
    <location>
        <begin position="1"/>
        <end position="24"/>
    </location>
</feature>
<protein>
    <submittedName>
        <fullName evidence="3">Alpha/beta fold hydrolase</fullName>
    </submittedName>
</protein>
<dbReference type="Pfam" id="PF00561">
    <property type="entry name" value="Abhydrolase_1"/>
    <property type="match status" value="1"/>
</dbReference>
<dbReference type="Gene3D" id="3.40.50.1820">
    <property type="entry name" value="alpha/beta hydrolase"/>
    <property type="match status" value="1"/>
</dbReference>
<dbReference type="InterPro" id="IPR000073">
    <property type="entry name" value="AB_hydrolase_1"/>
</dbReference>
<organism evidence="3 4">
    <name type="scientific">Streptomyces olivaceiscleroticus</name>
    <dbReference type="NCBI Taxonomy" id="68245"/>
    <lineage>
        <taxon>Bacteria</taxon>
        <taxon>Bacillati</taxon>
        <taxon>Actinomycetota</taxon>
        <taxon>Actinomycetes</taxon>
        <taxon>Kitasatosporales</taxon>
        <taxon>Streptomycetaceae</taxon>
        <taxon>Streptomyces</taxon>
    </lineage>
</organism>
<name>A0ABP3KZ07_9ACTN</name>
<dbReference type="PANTHER" id="PTHR43194:SF5">
    <property type="entry name" value="PIMELOYL-[ACYL-CARRIER PROTEIN] METHYL ESTER ESTERASE"/>
    <property type="match status" value="1"/>
</dbReference>
<evidence type="ECO:0000313" key="4">
    <source>
        <dbReference type="Proteomes" id="UP001500909"/>
    </source>
</evidence>
<proteinExistence type="predicted"/>
<reference evidence="4" key="1">
    <citation type="journal article" date="2019" name="Int. J. Syst. Evol. Microbiol.">
        <title>The Global Catalogue of Microorganisms (GCM) 10K type strain sequencing project: providing services to taxonomists for standard genome sequencing and annotation.</title>
        <authorList>
            <consortium name="The Broad Institute Genomics Platform"/>
            <consortium name="The Broad Institute Genome Sequencing Center for Infectious Disease"/>
            <person name="Wu L."/>
            <person name="Ma J."/>
        </authorList>
    </citation>
    <scope>NUCLEOTIDE SEQUENCE [LARGE SCALE GENOMIC DNA]</scope>
    <source>
        <strain evidence="4">JCM 4805</strain>
    </source>
</reference>
<evidence type="ECO:0000313" key="3">
    <source>
        <dbReference type="EMBL" id="GAA0488343.1"/>
    </source>
</evidence>
<dbReference type="EMBL" id="BAAABY010000045">
    <property type="protein sequence ID" value="GAA0488343.1"/>
    <property type="molecule type" value="Genomic_DNA"/>
</dbReference>
<evidence type="ECO:0000259" key="2">
    <source>
        <dbReference type="Pfam" id="PF00561"/>
    </source>
</evidence>
<evidence type="ECO:0000256" key="1">
    <source>
        <dbReference type="SAM" id="MobiDB-lite"/>
    </source>
</evidence>
<keyword evidence="4" id="KW-1185">Reference proteome</keyword>
<keyword evidence="3" id="KW-0378">Hydrolase</keyword>
<dbReference type="GO" id="GO:0016787">
    <property type="term" value="F:hydrolase activity"/>
    <property type="evidence" value="ECO:0007669"/>
    <property type="project" value="UniProtKB-KW"/>
</dbReference>
<gene>
    <name evidence="3" type="ORF">GCM10010361_61690</name>
</gene>
<comment type="caution">
    <text evidence="3">The sequence shown here is derived from an EMBL/GenBank/DDBJ whole genome shotgun (WGS) entry which is preliminary data.</text>
</comment>
<sequence>MLSRMTNDTAPLSPHRPLPPLSATVTGSGPGIVLAHGATGSIDDNFARLLPALADSGHTVVAPDYPGSGRTPRASGPLTLDALTDAVVDGAVAAGLETFTLIGYSLGTAVAVRAATRYPRRVSGLVLTAGLAAPDRRTDLWLALWQRLLEQDDYTGLALARTLSGWAPGHLDGLPAVDVETLLDPCPELVPSGSADQAALVRTLDTRADLPHVAAPTLVIATLHDQLVDPAHSRYLADRIPGARYAGLAAGHVPMHECPEEWERLIADFLAEHGL</sequence>
<dbReference type="PANTHER" id="PTHR43194">
    <property type="entry name" value="HYDROLASE ALPHA/BETA FOLD FAMILY"/>
    <property type="match status" value="1"/>
</dbReference>
<dbReference type="Proteomes" id="UP001500909">
    <property type="component" value="Unassembled WGS sequence"/>
</dbReference>
<dbReference type="InterPro" id="IPR050228">
    <property type="entry name" value="Carboxylesterase_BioH"/>
</dbReference>
<feature type="domain" description="AB hydrolase-1" evidence="2">
    <location>
        <begin position="32"/>
        <end position="256"/>
    </location>
</feature>
<dbReference type="PRINTS" id="PR00111">
    <property type="entry name" value="ABHYDROLASE"/>
</dbReference>
<dbReference type="InterPro" id="IPR029058">
    <property type="entry name" value="AB_hydrolase_fold"/>
</dbReference>
<accession>A0ABP3KZ07</accession>